<evidence type="ECO:0000313" key="1">
    <source>
        <dbReference type="EMBL" id="MBX50515.1"/>
    </source>
</evidence>
<organism evidence="1">
    <name type="scientific">Rhizophora mucronata</name>
    <name type="common">Asiatic mangrove</name>
    <dbReference type="NCBI Taxonomy" id="61149"/>
    <lineage>
        <taxon>Eukaryota</taxon>
        <taxon>Viridiplantae</taxon>
        <taxon>Streptophyta</taxon>
        <taxon>Embryophyta</taxon>
        <taxon>Tracheophyta</taxon>
        <taxon>Spermatophyta</taxon>
        <taxon>Magnoliopsida</taxon>
        <taxon>eudicotyledons</taxon>
        <taxon>Gunneridae</taxon>
        <taxon>Pentapetalae</taxon>
        <taxon>rosids</taxon>
        <taxon>fabids</taxon>
        <taxon>Malpighiales</taxon>
        <taxon>Rhizophoraceae</taxon>
        <taxon>Rhizophora</taxon>
    </lineage>
</organism>
<protein>
    <submittedName>
        <fullName evidence="1">Uncharacterized protein</fullName>
    </submittedName>
</protein>
<accession>A0A2P2P6Z0</accession>
<sequence>MALIESGNFIRFLSFQVLQNNFSHPIKRKNDELNSD</sequence>
<dbReference type="EMBL" id="GGEC01070031">
    <property type="protein sequence ID" value="MBX50515.1"/>
    <property type="molecule type" value="Transcribed_RNA"/>
</dbReference>
<name>A0A2P2P6Z0_RHIMU</name>
<dbReference type="AlphaFoldDB" id="A0A2P2P6Z0"/>
<reference evidence="1" key="1">
    <citation type="submission" date="2018-02" db="EMBL/GenBank/DDBJ databases">
        <title>Rhizophora mucronata_Transcriptome.</title>
        <authorList>
            <person name="Meera S.P."/>
            <person name="Sreeshan A."/>
            <person name="Augustine A."/>
        </authorList>
    </citation>
    <scope>NUCLEOTIDE SEQUENCE</scope>
    <source>
        <tissue evidence="1">Leaf</tissue>
    </source>
</reference>
<proteinExistence type="predicted"/>